<organism evidence="1 2">
    <name type="scientific">Aegilops tauschii subsp. strangulata</name>
    <name type="common">Goatgrass</name>
    <dbReference type="NCBI Taxonomy" id="200361"/>
    <lineage>
        <taxon>Eukaryota</taxon>
        <taxon>Viridiplantae</taxon>
        <taxon>Streptophyta</taxon>
        <taxon>Embryophyta</taxon>
        <taxon>Tracheophyta</taxon>
        <taxon>Spermatophyta</taxon>
        <taxon>Magnoliopsida</taxon>
        <taxon>Liliopsida</taxon>
        <taxon>Poales</taxon>
        <taxon>Poaceae</taxon>
        <taxon>BOP clade</taxon>
        <taxon>Pooideae</taxon>
        <taxon>Triticodae</taxon>
        <taxon>Triticeae</taxon>
        <taxon>Triticinae</taxon>
        <taxon>Aegilops</taxon>
    </lineage>
</organism>
<reference evidence="2" key="2">
    <citation type="journal article" date="2017" name="Nat. Plants">
        <title>The Aegilops tauschii genome reveals multiple impacts of transposons.</title>
        <authorList>
            <person name="Zhao G."/>
            <person name="Zou C."/>
            <person name="Li K."/>
            <person name="Wang K."/>
            <person name="Li T."/>
            <person name="Gao L."/>
            <person name="Zhang X."/>
            <person name="Wang H."/>
            <person name="Yang Z."/>
            <person name="Liu X."/>
            <person name="Jiang W."/>
            <person name="Mao L."/>
            <person name="Kong X."/>
            <person name="Jiao Y."/>
            <person name="Jia J."/>
        </authorList>
    </citation>
    <scope>NUCLEOTIDE SEQUENCE [LARGE SCALE GENOMIC DNA]</scope>
    <source>
        <strain evidence="2">cv. AL8/78</strain>
    </source>
</reference>
<name>A0A453L6T4_AEGTS</name>
<reference evidence="1" key="3">
    <citation type="journal article" date="2017" name="Nature">
        <title>Genome sequence of the progenitor of the wheat D genome Aegilops tauschii.</title>
        <authorList>
            <person name="Luo M.C."/>
            <person name="Gu Y.Q."/>
            <person name="Puiu D."/>
            <person name="Wang H."/>
            <person name="Twardziok S.O."/>
            <person name="Deal K.R."/>
            <person name="Huo N."/>
            <person name="Zhu T."/>
            <person name="Wang L."/>
            <person name="Wang Y."/>
            <person name="McGuire P.E."/>
            <person name="Liu S."/>
            <person name="Long H."/>
            <person name="Ramasamy R.K."/>
            <person name="Rodriguez J.C."/>
            <person name="Van S.L."/>
            <person name="Yuan L."/>
            <person name="Wang Z."/>
            <person name="Xia Z."/>
            <person name="Xiao L."/>
            <person name="Anderson O.D."/>
            <person name="Ouyang S."/>
            <person name="Liang Y."/>
            <person name="Zimin A.V."/>
            <person name="Pertea G."/>
            <person name="Qi P."/>
            <person name="Bennetzen J.L."/>
            <person name="Dai X."/>
            <person name="Dawson M.W."/>
            <person name="Muller H.G."/>
            <person name="Kugler K."/>
            <person name="Rivarola-Duarte L."/>
            <person name="Spannagl M."/>
            <person name="Mayer K.F.X."/>
            <person name="Lu F.H."/>
            <person name="Bevan M.W."/>
            <person name="Leroy P."/>
            <person name="Li P."/>
            <person name="You F.M."/>
            <person name="Sun Q."/>
            <person name="Liu Z."/>
            <person name="Lyons E."/>
            <person name="Wicker T."/>
            <person name="Salzberg S.L."/>
            <person name="Devos K.M."/>
            <person name="Dvorak J."/>
        </authorList>
    </citation>
    <scope>NUCLEOTIDE SEQUENCE [LARGE SCALE GENOMIC DNA]</scope>
    <source>
        <strain evidence="1">cv. AL8/78</strain>
    </source>
</reference>
<accession>A0A453L6T4</accession>
<keyword evidence="2" id="KW-1185">Reference proteome</keyword>
<evidence type="ECO:0000313" key="2">
    <source>
        <dbReference type="Proteomes" id="UP000015105"/>
    </source>
</evidence>
<dbReference type="Proteomes" id="UP000015105">
    <property type="component" value="Chromosome 5D"/>
</dbReference>
<reference evidence="1" key="5">
    <citation type="journal article" date="2021" name="G3 (Bethesda)">
        <title>Aegilops tauschii genome assembly Aet v5.0 features greater sequence contiguity and improved annotation.</title>
        <authorList>
            <person name="Wang L."/>
            <person name="Zhu T."/>
            <person name="Rodriguez J.C."/>
            <person name="Deal K.R."/>
            <person name="Dubcovsky J."/>
            <person name="McGuire P.E."/>
            <person name="Lux T."/>
            <person name="Spannagl M."/>
            <person name="Mayer K.F.X."/>
            <person name="Baldrich P."/>
            <person name="Meyers B.C."/>
            <person name="Huo N."/>
            <person name="Gu Y.Q."/>
            <person name="Zhou H."/>
            <person name="Devos K.M."/>
            <person name="Bennetzen J.L."/>
            <person name="Unver T."/>
            <person name="Budak H."/>
            <person name="Gulick P.J."/>
            <person name="Galiba G."/>
            <person name="Kalapos B."/>
            <person name="Nelson D.R."/>
            <person name="Li P."/>
            <person name="You F.M."/>
            <person name="Luo M.C."/>
            <person name="Dvorak J."/>
        </authorList>
    </citation>
    <scope>NUCLEOTIDE SEQUENCE [LARGE SCALE GENOMIC DNA]</scope>
    <source>
        <strain evidence="1">cv. AL8/78</strain>
    </source>
</reference>
<reference evidence="2" key="1">
    <citation type="journal article" date="2014" name="Science">
        <title>Ancient hybridizations among the ancestral genomes of bread wheat.</title>
        <authorList>
            <consortium name="International Wheat Genome Sequencing Consortium,"/>
            <person name="Marcussen T."/>
            <person name="Sandve S.R."/>
            <person name="Heier L."/>
            <person name="Spannagl M."/>
            <person name="Pfeifer M."/>
            <person name="Jakobsen K.S."/>
            <person name="Wulff B.B."/>
            <person name="Steuernagel B."/>
            <person name="Mayer K.F."/>
            <person name="Olsen O.A."/>
        </authorList>
    </citation>
    <scope>NUCLEOTIDE SEQUENCE [LARGE SCALE GENOMIC DNA]</scope>
    <source>
        <strain evidence="2">cv. AL8/78</strain>
    </source>
</reference>
<proteinExistence type="predicted"/>
<evidence type="ECO:0000313" key="1">
    <source>
        <dbReference type="EnsemblPlants" id="AET5Gv20648700.6"/>
    </source>
</evidence>
<dbReference type="AlphaFoldDB" id="A0A453L6T4"/>
<reference evidence="1" key="4">
    <citation type="submission" date="2019-03" db="UniProtKB">
        <authorList>
            <consortium name="EnsemblPlants"/>
        </authorList>
    </citation>
    <scope>IDENTIFICATION</scope>
</reference>
<protein>
    <submittedName>
        <fullName evidence="1">Uncharacterized protein</fullName>
    </submittedName>
</protein>
<dbReference type="Gramene" id="AET5Gv20648700.6">
    <property type="protein sequence ID" value="AET5Gv20648700.6"/>
    <property type="gene ID" value="AET5Gv20648700"/>
</dbReference>
<sequence length="105" mass="11620">MFCYCQSLYAISKMLYVCTTIVLLKEKNKYYHIAFSLKGSLGAVVKLLPCDHEVTGSSPGNSLLQKCRERLRTIDPKWSDPSPDPAQAGATCTGAALFILHFLSF</sequence>
<dbReference type="EnsemblPlants" id="AET5Gv20648700.6">
    <property type="protein sequence ID" value="AET5Gv20648700.6"/>
    <property type="gene ID" value="AET5Gv20648700"/>
</dbReference>